<evidence type="ECO:0000313" key="2">
    <source>
        <dbReference type="Proteomes" id="UP001362999"/>
    </source>
</evidence>
<keyword evidence="2" id="KW-1185">Reference proteome</keyword>
<evidence type="ECO:0008006" key="3">
    <source>
        <dbReference type="Google" id="ProtNLM"/>
    </source>
</evidence>
<protein>
    <recommendedName>
        <fullName evidence="3">DUF4185 domain-containing protein</fullName>
    </recommendedName>
</protein>
<organism evidence="1 2">
    <name type="scientific">Favolaschia claudopus</name>
    <dbReference type="NCBI Taxonomy" id="2862362"/>
    <lineage>
        <taxon>Eukaryota</taxon>
        <taxon>Fungi</taxon>
        <taxon>Dikarya</taxon>
        <taxon>Basidiomycota</taxon>
        <taxon>Agaricomycotina</taxon>
        <taxon>Agaricomycetes</taxon>
        <taxon>Agaricomycetidae</taxon>
        <taxon>Agaricales</taxon>
        <taxon>Marasmiineae</taxon>
        <taxon>Mycenaceae</taxon>
        <taxon>Favolaschia</taxon>
    </lineage>
</organism>
<dbReference type="EMBL" id="JAWWNJ010000013">
    <property type="protein sequence ID" value="KAK7042679.1"/>
    <property type="molecule type" value="Genomic_DNA"/>
</dbReference>
<sequence length="383" mass="41524">MAANRLLQYSPQRCSFAQMRCGARPAKVVNPVVAKITEYGSLIDPGLNRDSCTSTLWSPATLVSEPVVFWMCRDTQQVLKNGSIGHHLQLRLASPQGYGDPFYAFSQDQCPAGGCGDNVCGPGICGDGTRWVGWPDTPPLVVQRGGPLGIFPGWVDAYGWMAKQRLTGLTVLEDAGNSLFKVTSRFPGESIMAKTELVKDAFWTKDEVGYGTACHVIHGGYAYLYGGTPNAKLAVARVSTLRGPTAFENRKNYEFYVNGKWTSKTPLASDPTIILPNTSQSKARSIGLRSGRCSFVWIGGDSFPDADAYISTAPNAEGPWTVPKKFYSGVVGNGTLPAYSSLAHPALTDGTGNYIFISWTKTHPDPATNFDVYDQPLVRVDWA</sequence>
<dbReference type="AlphaFoldDB" id="A0AAW0CS19"/>
<gene>
    <name evidence="1" type="ORF">R3P38DRAFT_2891735</name>
</gene>
<proteinExistence type="predicted"/>
<evidence type="ECO:0000313" key="1">
    <source>
        <dbReference type="EMBL" id="KAK7042679.1"/>
    </source>
</evidence>
<reference evidence="1 2" key="1">
    <citation type="journal article" date="2024" name="J Genomics">
        <title>Draft genome sequencing and assembly of Favolaschia claudopus CIRM-BRFM 2984 isolated from oak limbs.</title>
        <authorList>
            <person name="Navarro D."/>
            <person name="Drula E."/>
            <person name="Chaduli D."/>
            <person name="Cazenave R."/>
            <person name="Ahrendt S."/>
            <person name="Wang J."/>
            <person name="Lipzen A."/>
            <person name="Daum C."/>
            <person name="Barry K."/>
            <person name="Grigoriev I.V."/>
            <person name="Favel A."/>
            <person name="Rosso M.N."/>
            <person name="Martin F."/>
        </authorList>
    </citation>
    <scope>NUCLEOTIDE SEQUENCE [LARGE SCALE GENOMIC DNA]</scope>
    <source>
        <strain evidence="1 2">CIRM-BRFM 2984</strain>
    </source>
</reference>
<accession>A0AAW0CS19</accession>
<comment type="caution">
    <text evidence="1">The sequence shown here is derived from an EMBL/GenBank/DDBJ whole genome shotgun (WGS) entry which is preliminary data.</text>
</comment>
<name>A0AAW0CS19_9AGAR</name>
<dbReference type="Proteomes" id="UP001362999">
    <property type="component" value="Unassembled WGS sequence"/>
</dbReference>